<proteinExistence type="inferred from homology"/>
<evidence type="ECO:0000256" key="3">
    <source>
        <dbReference type="ARBA" id="ARBA00022475"/>
    </source>
</evidence>
<dbReference type="InterPro" id="IPR051393">
    <property type="entry name" value="ABC_transporter_permease"/>
</dbReference>
<dbReference type="GO" id="GO:0055085">
    <property type="term" value="P:transmembrane transport"/>
    <property type="evidence" value="ECO:0007669"/>
    <property type="project" value="InterPro"/>
</dbReference>
<comment type="similarity">
    <text evidence="7">Belongs to the binding-protein-dependent transport system permease family.</text>
</comment>
<evidence type="ECO:0000259" key="8">
    <source>
        <dbReference type="PROSITE" id="PS50928"/>
    </source>
</evidence>
<dbReference type="EMBL" id="VFQF01000003">
    <property type="protein sequence ID" value="TQN45069.1"/>
    <property type="molecule type" value="Genomic_DNA"/>
</dbReference>
<evidence type="ECO:0000313" key="10">
    <source>
        <dbReference type="Proteomes" id="UP000320085"/>
    </source>
</evidence>
<dbReference type="PROSITE" id="PS50928">
    <property type="entry name" value="ABC_TM1"/>
    <property type="match status" value="1"/>
</dbReference>
<gene>
    <name evidence="9" type="ORF">FHX52_4301</name>
</gene>
<name>A0A543PLY1_9MICO</name>
<dbReference type="SUPFAM" id="SSF161098">
    <property type="entry name" value="MetI-like"/>
    <property type="match status" value="1"/>
</dbReference>
<accession>A0A543PLY1</accession>
<organism evidence="9 10">
    <name type="scientific">Humibacillus xanthopallidus</name>
    <dbReference type="NCBI Taxonomy" id="412689"/>
    <lineage>
        <taxon>Bacteria</taxon>
        <taxon>Bacillati</taxon>
        <taxon>Actinomycetota</taxon>
        <taxon>Actinomycetes</taxon>
        <taxon>Micrococcales</taxon>
        <taxon>Intrasporangiaceae</taxon>
        <taxon>Humibacillus</taxon>
    </lineage>
</organism>
<feature type="transmembrane region" description="Helical" evidence="7">
    <location>
        <begin position="91"/>
        <end position="112"/>
    </location>
</feature>
<evidence type="ECO:0000256" key="4">
    <source>
        <dbReference type="ARBA" id="ARBA00022692"/>
    </source>
</evidence>
<dbReference type="PANTHER" id="PTHR30193">
    <property type="entry name" value="ABC TRANSPORTER PERMEASE PROTEIN"/>
    <property type="match status" value="1"/>
</dbReference>
<feature type="transmembrane region" description="Helical" evidence="7">
    <location>
        <begin position="28"/>
        <end position="53"/>
    </location>
</feature>
<dbReference type="CDD" id="cd06261">
    <property type="entry name" value="TM_PBP2"/>
    <property type="match status" value="1"/>
</dbReference>
<feature type="domain" description="ABC transmembrane type-1" evidence="8">
    <location>
        <begin position="87"/>
        <end position="303"/>
    </location>
</feature>
<keyword evidence="5 7" id="KW-1133">Transmembrane helix</keyword>
<dbReference type="Pfam" id="PF00528">
    <property type="entry name" value="BPD_transp_1"/>
    <property type="match status" value="1"/>
</dbReference>
<feature type="transmembrane region" description="Helical" evidence="7">
    <location>
        <begin position="230"/>
        <end position="250"/>
    </location>
</feature>
<feature type="transmembrane region" description="Helical" evidence="7">
    <location>
        <begin position="282"/>
        <end position="302"/>
    </location>
</feature>
<sequence>MSTVKTINRDAESAEVGAGRPRRDTRSALVMIAPAIIGLVAFVIVPFIAAGYLSLFNVRANSSRPPVWFGLEQYHRILTDPTFYRGLLNNFIFAAVVVPVQTLLALGLALLLNQSLRFMSVFRTFFFMPVVFPMALVAVIWKLIFSRDDLGMLNAFLHAISFGHIPPIDWLGSTTTALLSIIILSIWQGVGFQMIIILAGLQGISKSLYEAAQIDTANRWQQFLNITVPGLRNTLIFVVMVTTIFAFRLFDQVYILTQGGPQNATTTVMYQAVTSAFTENNVGRGAAITVVFFVIVLTITVVQRRLLREDREVA</sequence>
<keyword evidence="6 7" id="KW-0472">Membrane</keyword>
<feature type="transmembrane region" description="Helical" evidence="7">
    <location>
        <begin position="124"/>
        <end position="144"/>
    </location>
</feature>
<evidence type="ECO:0000313" key="9">
    <source>
        <dbReference type="EMBL" id="TQN45069.1"/>
    </source>
</evidence>
<evidence type="ECO:0000256" key="1">
    <source>
        <dbReference type="ARBA" id="ARBA00004651"/>
    </source>
</evidence>
<dbReference type="InterPro" id="IPR000515">
    <property type="entry name" value="MetI-like"/>
</dbReference>
<evidence type="ECO:0000256" key="7">
    <source>
        <dbReference type="RuleBase" id="RU363032"/>
    </source>
</evidence>
<feature type="transmembrane region" description="Helical" evidence="7">
    <location>
        <begin position="177"/>
        <end position="201"/>
    </location>
</feature>
<comment type="subcellular location">
    <subcellularLocation>
        <location evidence="1 7">Cell membrane</location>
        <topology evidence="1 7">Multi-pass membrane protein</topology>
    </subcellularLocation>
</comment>
<dbReference type="GO" id="GO:0005886">
    <property type="term" value="C:plasma membrane"/>
    <property type="evidence" value="ECO:0007669"/>
    <property type="project" value="UniProtKB-SubCell"/>
</dbReference>
<keyword evidence="3" id="KW-1003">Cell membrane</keyword>
<dbReference type="Proteomes" id="UP000320085">
    <property type="component" value="Unassembled WGS sequence"/>
</dbReference>
<dbReference type="RefSeq" id="WP_246070305.1">
    <property type="nucleotide sequence ID" value="NZ_BAAAQC010000009.1"/>
</dbReference>
<dbReference type="Gene3D" id="1.10.3720.10">
    <property type="entry name" value="MetI-like"/>
    <property type="match status" value="1"/>
</dbReference>
<evidence type="ECO:0000256" key="2">
    <source>
        <dbReference type="ARBA" id="ARBA00022448"/>
    </source>
</evidence>
<keyword evidence="2 7" id="KW-0813">Transport</keyword>
<dbReference type="InterPro" id="IPR035906">
    <property type="entry name" value="MetI-like_sf"/>
</dbReference>
<comment type="caution">
    <text evidence="9">The sequence shown here is derived from an EMBL/GenBank/DDBJ whole genome shotgun (WGS) entry which is preliminary data.</text>
</comment>
<reference evidence="9 10" key="1">
    <citation type="submission" date="2019-06" db="EMBL/GenBank/DDBJ databases">
        <title>Sequencing the genomes of 1000 actinobacteria strains.</title>
        <authorList>
            <person name="Klenk H.-P."/>
        </authorList>
    </citation>
    <scope>NUCLEOTIDE SEQUENCE [LARGE SCALE GENOMIC DNA]</scope>
    <source>
        <strain evidence="9 10">DSM 21776</strain>
    </source>
</reference>
<dbReference type="AlphaFoldDB" id="A0A543PLY1"/>
<protein>
    <submittedName>
        <fullName evidence="9">Carbohydrate ABC transporter membrane protein 1 (CUT1 family)</fullName>
    </submittedName>
</protein>
<dbReference type="PANTHER" id="PTHR30193:SF37">
    <property type="entry name" value="INNER MEMBRANE ABC TRANSPORTER PERMEASE PROTEIN YCJO"/>
    <property type="match status" value="1"/>
</dbReference>
<keyword evidence="4 7" id="KW-0812">Transmembrane</keyword>
<evidence type="ECO:0000256" key="6">
    <source>
        <dbReference type="ARBA" id="ARBA00023136"/>
    </source>
</evidence>
<evidence type="ECO:0000256" key="5">
    <source>
        <dbReference type="ARBA" id="ARBA00022989"/>
    </source>
</evidence>